<sequence>MSPHLFSLVKTMAGHGTYGAGAVEGEDLDELMLDLPIGPLHHYRSNASFNWKLMKTYIDPPELIAFVNQVYHFLESDPVFQPSSTSLSLEEERFLTFRRIKAVMKANLIDISEYLTSPTKVAALNRVLGEYDWSTVVRLGLLTGFIVSGIFGLGTSRHFKFIDAIKNNQIGGCFCLTEISHGTNTRTMRTEARYDPSTQSFIIHTPDFEAAKCWSGNLGKTASHGLVFAQLYTPDNTCHGLHCFVVPLRNPATLQVFPGITIADMGHKLGLNGIDNGVMMFDHYSIPRENLLNRTGDVNPDGHYTTAFKDPKKRFGASLGNLSVGRVSIIGFGVINMRKAITIAIRYAAVRKQFGPSDESEELSIIEYPLHQWRLFPYLAATYALDSFSRTFSQHFTNFQGQMMGDGDKNSLALFGQEVHGLSSAGKPLGGWCAQDCIQECREACGGHGYLSCAGFGQLRNDNDANCTYEGDNNVLLQQTSNWLLGVWAQHKTGETVAFPMGTIDYIDRATHILSPGWTHSPITLSSTDQELVHSCQEVLQWLVCWLCREVNSHIQTQLASGTDQFTARNNSQVFLAHTLSLVYVKQVVVKWFADSIKEAEVSLQPVLTRLCALYALTQVQSYIQQLLQGGLMHDKSVVSAVQHHVKRLCTALLPDAVSLVDAQAPPDFLLQSALGNADGKMYQHLKAAMFNAPNSMSRAVNWQDMKYSPLTSKL</sequence>
<evidence type="ECO:0000256" key="2">
    <source>
        <dbReference type="ARBA" id="ARBA00004275"/>
    </source>
</evidence>
<comment type="subcellular location">
    <subcellularLocation>
        <location evidence="2">Peroxisome</location>
    </subcellularLocation>
</comment>
<evidence type="ECO:0000256" key="9">
    <source>
        <dbReference type="ARBA" id="ARBA00023098"/>
    </source>
</evidence>
<dbReference type="GO" id="GO:0005777">
    <property type="term" value="C:peroxisome"/>
    <property type="evidence" value="ECO:0007669"/>
    <property type="project" value="UniProtKB-SubCell"/>
</dbReference>
<feature type="domain" description="Acyl-CoA oxidase C-alpha1" evidence="16">
    <location>
        <begin position="320"/>
        <end position="485"/>
    </location>
</feature>
<dbReference type="AlphaFoldDB" id="A0AAE1PA58"/>
<dbReference type="PANTHER" id="PTHR10909:SF390">
    <property type="entry name" value="PEROXISOMAL ACYL-COENZYME A OXIDASE 3"/>
    <property type="match status" value="1"/>
</dbReference>
<dbReference type="GO" id="GO:0016402">
    <property type="term" value="F:pristanoyl-CoA oxidase activity"/>
    <property type="evidence" value="ECO:0007669"/>
    <property type="project" value="TreeGrafter"/>
</dbReference>
<evidence type="ECO:0000256" key="3">
    <source>
        <dbReference type="ARBA" id="ARBA00005189"/>
    </source>
</evidence>
<dbReference type="SUPFAM" id="SSF47203">
    <property type="entry name" value="Acyl-CoA dehydrogenase C-terminal domain-like"/>
    <property type="match status" value="2"/>
</dbReference>
<dbReference type="Gene3D" id="1.20.140.10">
    <property type="entry name" value="Butyryl-CoA Dehydrogenase, subunit A, domain 3"/>
    <property type="match status" value="2"/>
</dbReference>
<keyword evidence="18" id="KW-1185">Reference proteome</keyword>
<evidence type="ECO:0000256" key="7">
    <source>
        <dbReference type="ARBA" id="ARBA00022832"/>
    </source>
</evidence>
<evidence type="ECO:0000256" key="8">
    <source>
        <dbReference type="ARBA" id="ARBA00023002"/>
    </source>
</evidence>
<comment type="cofactor">
    <cofactor evidence="1">
        <name>FAD</name>
        <dbReference type="ChEBI" id="CHEBI:57692"/>
    </cofactor>
</comment>
<dbReference type="GO" id="GO:0055088">
    <property type="term" value="P:lipid homeostasis"/>
    <property type="evidence" value="ECO:0007669"/>
    <property type="project" value="TreeGrafter"/>
</dbReference>
<dbReference type="FunFam" id="1.20.140.10:FF:000010">
    <property type="entry name" value="Acyl-coenzyme A oxidase"/>
    <property type="match status" value="1"/>
</dbReference>
<dbReference type="InterPro" id="IPR012258">
    <property type="entry name" value="Acyl-CoA_oxidase"/>
</dbReference>
<keyword evidence="8" id="KW-0560">Oxidoreductase</keyword>
<organism evidence="17 18">
    <name type="scientific">Petrolisthes manimaculis</name>
    <dbReference type="NCBI Taxonomy" id="1843537"/>
    <lineage>
        <taxon>Eukaryota</taxon>
        <taxon>Metazoa</taxon>
        <taxon>Ecdysozoa</taxon>
        <taxon>Arthropoda</taxon>
        <taxon>Crustacea</taxon>
        <taxon>Multicrustacea</taxon>
        <taxon>Malacostraca</taxon>
        <taxon>Eumalacostraca</taxon>
        <taxon>Eucarida</taxon>
        <taxon>Decapoda</taxon>
        <taxon>Pleocyemata</taxon>
        <taxon>Anomura</taxon>
        <taxon>Galatheoidea</taxon>
        <taxon>Porcellanidae</taxon>
        <taxon>Petrolisthes</taxon>
    </lineage>
</organism>
<keyword evidence="5 11" id="KW-0285">Flavoprotein</keyword>
<feature type="domain" description="Acyl-CoA oxidase/dehydrogenase middle" evidence="15">
    <location>
        <begin position="173"/>
        <end position="282"/>
    </location>
</feature>
<feature type="active site" description="Proton acceptor" evidence="12">
    <location>
        <position position="470"/>
    </location>
</feature>
<evidence type="ECO:0000256" key="6">
    <source>
        <dbReference type="ARBA" id="ARBA00022827"/>
    </source>
</evidence>
<dbReference type="SUPFAM" id="SSF56645">
    <property type="entry name" value="Acyl-CoA dehydrogenase NM domain-like"/>
    <property type="match status" value="1"/>
</dbReference>
<dbReference type="GO" id="GO:0071949">
    <property type="term" value="F:FAD binding"/>
    <property type="evidence" value="ECO:0007669"/>
    <property type="project" value="InterPro"/>
</dbReference>
<evidence type="ECO:0000259" key="14">
    <source>
        <dbReference type="Pfam" id="PF01756"/>
    </source>
</evidence>
<dbReference type="InterPro" id="IPR046373">
    <property type="entry name" value="Acyl-CoA_Oxase/DH_mid-dom_sf"/>
</dbReference>
<dbReference type="Gene3D" id="2.40.110.10">
    <property type="entry name" value="Butyryl-CoA Dehydrogenase, subunit A, domain 2"/>
    <property type="match status" value="1"/>
</dbReference>
<evidence type="ECO:0000256" key="12">
    <source>
        <dbReference type="PIRSR" id="PIRSR000168-1"/>
    </source>
</evidence>
<evidence type="ECO:0000256" key="11">
    <source>
        <dbReference type="PIRNR" id="PIRNR000168"/>
    </source>
</evidence>
<evidence type="ECO:0000313" key="18">
    <source>
        <dbReference type="Proteomes" id="UP001292094"/>
    </source>
</evidence>
<evidence type="ECO:0000256" key="4">
    <source>
        <dbReference type="ARBA" id="ARBA00006288"/>
    </source>
</evidence>
<dbReference type="InterPro" id="IPR055060">
    <property type="entry name" value="ACOX_C_alpha1"/>
</dbReference>
<evidence type="ECO:0000256" key="10">
    <source>
        <dbReference type="ARBA" id="ARBA00023140"/>
    </source>
</evidence>
<proteinExistence type="inferred from homology"/>
<gene>
    <name evidence="17" type="ORF">Pmani_024395</name>
</gene>
<dbReference type="InterPro" id="IPR036250">
    <property type="entry name" value="AcylCo_DH-like_C"/>
</dbReference>
<dbReference type="GO" id="GO:0005504">
    <property type="term" value="F:fatty acid binding"/>
    <property type="evidence" value="ECO:0007669"/>
    <property type="project" value="TreeGrafter"/>
</dbReference>
<comment type="similarity">
    <text evidence="4 11">Belongs to the acyl-CoA oxidase family.</text>
</comment>
<keyword evidence="10" id="KW-0576">Peroxisome</keyword>
<dbReference type="Pfam" id="PF01756">
    <property type="entry name" value="ACOX"/>
    <property type="match status" value="1"/>
</dbReference>
<evidence type="ECO:0000256" key="1">
    <source>
        <dbReference type="ARBA" id="ARBA00001974"/>
    </source>
</evidence>
<dbReference type="FunFam" id="1.20.140.10:FF:000007">
    <property type="entry name" value="Acyl-coenzyme A oxidase"/>
    <property type="match status" value="1"/>
</dbReference>
<comment type="pathway">
    <text evidence="3">Lipid metabolism.</text>
</comment>
<evidence type="ECO:0000259" key="15">
    <source>
        <dbReference type="Pfam" id="PF02770"/>
    </source>
</evidence>
<dbReference type="Pfam" id="PF02770">
    <property type="entry name" value="Acyl-CoA_dh_M"/>
    <property type="match status" value="1"/>
</dbReference>
<evidence type="ECO:0000259" key="16">
    <source>
        <dbReference type="Pfam" id="PF22924"/>
    </source>
</evidence>
<keyword evidence="6 11" id="KW-0274">FAD</keyword>
<dbReference type="FunFam" id="2.40.110.10:FF:000005">
    <property type="entry name" value="Acyl-coenzyme A oxidase"/>
    <property type="match status" value="1"/>
</dbReference>
<dbReference type="EMBL" id="JAWZYT010002561">
    <property type="protein sequence ID" value="KAK4303596.1"/>
    <property type="molecule type" value="Genomic_DNA"/>
</dbReference>
<keyword evidence="7" id="KW-0276">Fatty acid metabolism</keyword>
<feature type="domain" description="Acyl-CoA oxidase C-terminal" evidence="14">
    <location>
        <begin position="536"/>
        <end position="705"/>
    </location>
</feature>
<evidence type="ECO:0000256" key="13">
    <source>
        <dbReference type="PIRSR" id="PIRSR000168-2"/>
    </source>
</evidence>
<keyword evidence="9" id="KW-0443">Lipid metabolism</keyword>
<dbReference type="Proteomes" id="UP001292094">
    <property type="component" value="Unassembled WGS sequence"/>
</dbReference>
<dbReference type="InterPro" id="IPR009100">
    <property type="entry name" value="AcylCoA_DH/oxidase_NM_dom_sf"/>
</dbReference>
<accession>A0AAE1PA58</accession>
<feature type="binding site" evidence="13">
    <location>
        <position position="216"/>
    </location>
    <ligand>
        <name>FAD</name>
        <dbReference type="ChEBI" id="CHEBI:57692"/>
    </ligand>
</feature>
<reference evidence="17" key="1">
    <citation type="submission" date="2023-11" db="EMBL/GenBank/DDBJ databases">
        <title>Genome assemblies of two species of porcelain crab, Petrolisthes cinctipes and Petrolisthes manimaculis (Anomura: Porcellanidae).</title>
        <authorList>
            <person name="Angst P."/>
        </authorList>
    </citation>
    <scope>NUCLEOTIDE SEQUENCE</scope>
    <source>
        <strain evidence="17">PB745_02</strain>
        <tissue evidence="17">Gill</tissue>
    </source>
</reference>
<dbReference type="GO" id="GO:0033540">
    <property type="term" value="P:fatty acid beta-oxidation using acyl-CoA oxidase"/>
    <property type="evidence" value="ECO:0007669"/>
    <property type="project" value="TreeGrafter"/>
</dbReference>
<dbReference type="PANTHER" id="PTHR10909">
    <property type="entry name" value="ELECTRON TRANSPORT OXIDOREDUCTASE"/>
    <property type="match status" value="1"/>
</dbReference>
<comment type="caution">
    <text evidence="17">The sequence shown here is derived from an EMBL/GenBank/DDBJ whole genome shotgun (WGS) entry which is preliminary data.</text>
</comment>
<evidence type="ECO:0000256" key="5">
    <source>
        <dbReference type="ARBA" id="ARBA00022630"/>
    </source>
</evidence>
<dbReference type="InterPro" id="IPR006091">
    <property type="entry name" value="Acyl-CoA_Oxase/DH_mid-dom"/>
</dbReference>
<dbReference type="InterPro" id="IPR002655">
    <property type="entry name" value="Acyl-CoA_oxidase_C"/>
</dbReference>
<name>A0AAE1PA58_9EUCA</name>
<dbReference type="PIRSF" id="PIRSF000168">
    <property type="entry name" value="Acyl-CoA_oxidase"/>
    <property type="match status" value="1"/>
</dbReference>
<protein>
    <recommendedName>
        <fullName evidence="11">Acyl-coenzyme A oxidase</fullName>
    </recommendedName>
</protein>
<dbReference type="Pfam" id="PF22924">
    <property type="entry name" value="ACOX_C_alpha1"/>
    <property type="match status" value="1"/>
</dbReference>
<feature type="binding site" evidence="13">
    <location>
        <position position="177"/>
    </location>
    <ligand>
        <name>FAD</name>
        <dbReference type="ChEBI" id="CHEBI:57692"/>
    </ligand>
</feature>
<evidence type="ECO:0000313" key="17">
    <source>
        <dbReference type="EMBL" id="KAK4303596.1"/>
    </source>
</evidence>